<dbReference type="EMBL" id="BTFW01000001">
    <property type="protein sequence ID" value="GMM60073.1"/>
    <property type="molecule type" value="Genomic_DNA"/>
</dbReference>
<keyword evidence="3" id="KW-0804">Transcription</keyword>
<keyword evidence="6" id="KW-1185">Reference proteome</keyword>
<proteinExistence type="predicted"/>
<dbReference type="RefSeq" id="WP_317973893.1">
    <property type="nucleotide sequence ID" value="NZ_BTFW01000001.1"/>
</dbReference>
<evidence type="ECO:0000313" key="5">
    <source>
        <dbReference type="EMBL" id="GMM60073.1"/>
    </source>
</evidence>
<evidence type="ECO:0000313" key="6">
    <source>
        <dbReference type="Proteomes" id="UP001187221"/>
    </source>
</evidence>
<dbReference type="InterPro" id="IPR028082">
    <property type="entry name" value="Peripla_BP_I"/>
</dbReference>
<dbReference type="SMART" id="SM00354">
    <property type="entry name" value="HTH_LACI"/>
    <property type="match status" value="1"/>
</dbReference>
<accession>A0ABQ6P497</accession>
<dbReference type="PANTHER" id="PTHR30146">
    <property type="entry name" value="LACI-RELATED TRANSCRIPTIONAL REPRESSOR"/>
    <property type="match status" value="1"/>
</dbReference>
<dbReference type="GO" id="GO:0003677">
    <property type="term" value="F:DNA binding"/>
    <property type="evidence" value="ECO:0007669"/>
    <property type="project" value="UniProtKB-KW"/>
</dbReference>
<protein>
    <submittedName>
        <fullName evidence="5">LacI family DNA-binding transcriptional regulator</fullName>
    </submittedName>
</protein>
<dbReference type="Proteomes" id="UP001187221">
    <property type="component" value="Unassembled WGS sequence"/>
</dbReference>
<dbReference type="InterPro" id="IPR000843">
    <property type="entry name" value="HTH_LacI"/>
</dbReference>
<dbReference type="PROSITE" id="PS00356">
    <property type="entry name" value="HTH_LACI_1"/>
    <property type="match status" value="1"/>
</dbReference>
<dbReference type="PROSITE" id="PS50932">
    <property type="entry name" value="HTH_LACI_2"/>
    <property type="match status" value="1"/>
</dbReference>
<evidence type="ECO:0000256" key="2">
    <source>
        <dbReference type="ARBA" id="ARBA00023125"/>
    </source>
</evidence>
<evidence type="ECO:0000256" key="3">
    <source>
        <dbReference type="ARBA" id="ARBA00023163"/>
    </source>
</evidence>
<dbReference type="PANTHER" id="PTHR30146:SF120">
    <property type="entry name" value="ALANINE RACEMASE"/>
    <property type="match status" value="1"/>
</dbReference>
<dbReference type="Gene3D" id="1.10.260.40">
    <property type="entry name" value="lambda repressor-like DNA-binding domains"/>
    <property type="match status" value="1"/>
</dbReference>
<dbReference type="Pfam" id="PF00356">
    <property type="entry name" value="LacI"/>
    <property type="match status" value="1"/>
</dbReference>
<sequence length="348" mass="37893">MTDTAADKSTREGNKPRIRNIAELARMAGVSAGTVSRALAGKSLVNAETRERIQTIAREHGFRPNQMARRLRTQRTGVIGVVIPLGHERRQHISDPFFMTLFGHLADALTESGHDLMLSRVIPGDDEWLDRIVDSGMLDGALVIGQSNQMEAIERVAERYRPLVVWGSHRPGQIHCTVGTDNREGGRLAAQRLMDQGMHHLAFFGDTGAPEIADRLHGARDAVTKGGGSYRIAAFPTHLSNDEIPEQVAAHLEKMGSGFDGIVCASDVIAMTTLRLLHERGVRVPVDIAVTGFDDVPLATQTVPRLTTIRQDIASGARAMVDLLMQRIAGVDTPSCVMPPELVIRESA</sequence>
<gene>
    <name evidence="5" type="ORF">NUTIK01_08500</name>
</gene>
<comment type="caution">
    <text evidence="5">The sequence shown here is derived from an EMBL/GenBank/DDBJ whole genome shotgun (WGS) entry which is preliminary data.</text>
</comment>
<organism evidence="5 6">
    <name type="scientific">Novosphingobium pituita</name>
    <dbReference type="NCBI Taxonomy" id="3056842"/>
    <lineage>
        <taxon>Bacteria</taxon>
        <taxon>Pseudomonadati</taxon>
        <taxon>Pseudomonadota</taxon>
        <taxon>Alphaproteobacteria</taxon>
        <taxon>Sphingomonadales</taxon>
        <taxon>Sphingomonadaceae</taxon>
        <taxon>Novosphingobium</taxon>
    </lineage>
</organism>
<dbReference type="InterPro" id="IPR046335">
    <property type="entry name" value="LacI/GalR-like_sensor"/>
</dbReference>
<dbReference type="SUPFAM" id="SSF47413">
    <property type="entry name" value="lambda repressor-like DNA-binding domains"/>
    <property type="match status" value="1"/>
</dbReference>
<name>A0ABQ6P497_9SPHN</name>
<dbReference type="Gene3D" id="3.40.50.2300">
    <property type="match status" value="2"/>
</dbReference>
<dbReference type="CDD" id="cd01392">
    <property type="entry name" value="HTH_LacI"/>
    <property type="match status" value="1"/>
</dbReference>
<reference evidence="5 6" key="1">
    <citation type="submission" date="2023-06" db="EMBL/GenBank/DDBJ databases">
        <title>Draft genome sequence of Novosphingobium sp. strain IK01.</title>
        <authorList>
            <person name="Hatamoto M."/>
            <person name="Ikarashi T."/>
            <person name="Yamaguchi T."/>
        </authorList>
    </citation>
    <scope>NUCLEOTIDE SEQUENCE [LARGE SCALE GENOMIC DNA]</scope>
    <source>
        <strain evidence="5 6">IK01</strain>
    </source>
</reference>
<dbReference type="SUPFAM" id="SSF53822">
    <property type="entry name" value="Periplasmic binding protein-like I"/>
    <property type="match status" value="1"/>
</dbReference>
<keyword evidence="2 5" id="KW-0238">DNA-binding</keyword>
<keyword evidence="1" id="KW-0805">Transcription regulation</keyword>
<dbReference type="Pfam" id="PF13377">
    <property type="entry name" value="Peripla_BP_3"/>
    <property type="match status" value="1"/>
</dbReference>
<feature type="domain" description="HTH lacI-type" evidence="4">
    <location>
        <begin position="19"/>
        <end position="73"/>
    </location>
</feature>
<evidence type="ECO:0000259" key="4">
    <source>
        <dbReference type="PROSITE" id="PS50932"/>
    </source>
</evidence>
<evidence type="ECO:0000256" key="1">
    <source>
        <dbReference type="ARBA" id="ARBA00023015"/>
    </source>
</evidence>
<dbReference type="InterPro" id="IPR010982">
    <property type="entry name" value="Lambda_DNA-bd_dom_sf"/>
</dbReference>